<keyword evidence="3" id="KW-1185">Reference proteome</keyword>
<dbReference type="Proteomes" id="UP000198282">
    <property type="component" value="Unassembled WGS sequence"/>
</dbReference>
<name>A0A239M4F5_9ACTN</name>
<evidence type="ECO:0000313" key="2">
    <source>
        <dbReference type="EMBL" id="SNT37556.1"/>
    </source>
</evidence>
<evidence type="ECO:0000313" key="3">
    <source>
        <dbReference type="Proteomes" id="UP000198282"/>
    </source>
</evidence>
<dbReference type="InterPro" id="IPR039422">
    <property type="entry name" value="MarR/SlyA-like"/>
</dbReference>
<dbReference type="PANTHER" id="PTHR33164">
    <property type="entry name" value="TRANSCRIPTIONAL REGULATOR, MARR FAMILY"/>
    <property type="match status" value="1"/>
</dbReference>
<proteinExistence type="predicted"/>
<sequence length="148" mass="16189">MAAEGLDRIGFLLARHGAITDGRIRQALGVAGLTTRQSMTLMHLAKVGRMSQQALIEALGVDPSILVAVLNDLERDGLAVRHRDPADRRRHIVEITTDGSEALTRVERALAAVERELFADLDDNEIARLRELLARVRTAPDDPICAGH</sequence>
<dbReference type="PANTHER" id="PTHR33164:SF43">
    <property type="entry name" value="HTH-TYPE TRANSCRIPTIONAL REPRESSOR YETL"/>
    <property type="match status" value="1"/>
</dbReference>
<dbReference type="InterPro" id="IPR036390">
    <property type="entry name" value="WH_DNA-bd_sf"/>
</dbReference>
<dbReference type="OrthoDB" id="4463574at2"/>
<feature type="domain" description="HTH marR-type" evidence="1">
    <location>
        <begin position="1"/>
        <end position="138"/>
    </location>
</feature>
<dbReference type="InterPro" id="IPR000835">
    <property type="entry name" value="HTH_MarR-typ"/>
</dbReference>
<dbReference type="Pfam" id="PF12802">
    <property type="entry name" value="MarR_2"/>
    <property type="match status" value="1"/>
</dbReference>
<accession>A0A239M4F5</accession>
<dbReference type="AlphaFoldDB" id="A0A239M4F5"/>
<dbReference type="Gene3D" id="1.10.10.10">
    <property type="entry name" value="Winged helix-like DNA-binding domain superfamily/Winged helix DNA-binding domain"/>
    <property type="match status" value="1"/>
</dbReference>
<evidence type="ECO:0000259" key="1">
    <source>
        <dbReference type="PROSITE" id="PS50995"/>
    </source>
</evidence>
<dbReference type="GO" id="GO:0003700">
    <property type="term" value="F:DNA-binding transcription factor activity"/>
    <property type="evidence" value="ECO:0007669"/>
    <property type="project" value="InterPro"/>
</dbReference>
<dbReference type="PROSITE" id="PS50995">
    <property type="entry name" value="HTH_MARR_2"/>
    <property type="match status" value="1"/>
</dbReference>
<reference evidence="2 3" key="1">
    <citation type="submission" date="2017-06" db="EMBL/GenBank/DDBJ databases">
        <authorList>
            <person name="Kim H.J."/>
            <person name="Triplett B.A."/>
        </authorList>
    </citation>
    <scope>NUCLEOTIDE SEQUENCE [LARGE SCALE GENOMIC DNA]</scope>
    <source>
        <strain evidence="2 3">CGMCC 4.2132</strain>
    </source>
</reference>
<dbReference type="PRINTS" id="PR00598">
    <property type="entry name" value="HTHMARR"/>
</dbReference>
<dbReference type="SUPFAM" id="SSF46785">
    <property type="entry name" value="Winged helix' DNA-binding domain"/>
    <property type="match status" value="1"/>
</dbReference>
<gene>
    <name evidence="2" type="ORF">SAMN05216276_103784</name>
</gene>
<protein>
    <submittedName>
        <fullName evidence="2">Transcriptional regulator, MarR family</fullName>
    </submittedName>
</protein>
<dbReference type="EMBL" id="FZOD01000037">
    <property type="protein sequence ID" value="SNT37556.1"/>
    <property type="molecule type" value="Genomic_DNA"/>
</dbReference>
<dbReference type="SMART" id="SM00347">
    <property type="entry name" value="HTH_MARR"/>
    <property type="match status" value="1"/>
</dbReference>
<dbReference type="InterPro" id="IPR036388">
    <property type="entry name" value="WH-like_DNA-bd_sf"/>
</dbReference>
<dbReference type="GO" id="GO:0006950">
    <property type="term" value="P:response to stress"/>
    <property type="evidence" value="ECO:0007669"/>
    <property type="project" value="TreeGrafter"/>
</dbReference>
<organism evidence="2 3">
    <name type="scientific">Streptosporangium subroseum</name>
    <dbReference type="NCBI Taxonomy" id="106412"/>
    <lineage>
        <taxon>Bacteria</taxon>
        <taxon>Bacillati</taxon>
        <taxon>Actinomycetota</taxon>
        <taxon>Actinomycetes</taxon>
        <taxon>Streptosporangiales</taxon>
        <taxon>Streptosporangiaceae</taxon>
        <taxon>Streptosporangium</taxon>
    </lineage>
</organism>